<sequence>MTQPDGFVDPQNAGKVCKLLKSIYGLKQASRSWNLCFDEVVKGFSFIKNVEEPCVYKKVSGNALVFLVLYVDDILLIGNDIPMLEAVKDSLRKSFSMKDLGEAAYILGIKIYRDRSKRLIGLSQSTYINKVLKRFNMHDSKKGFLPISPGTILSKTQCPSTTDEQKRMSEIPYASAIESIMYAMICTRPDVSFALSVMSRYQSCPGEGHWIALVVKGYTDAGFQTDKDDSRSQAGFVFCLNGGAVSWKSSKQDTVANSATEAEYIAASEAAKVAVWIRKFVSELGVVPSASWPLDLYCDNMGAIAQAKEPRSHQKSKHILRRYHLIREIINRGNVKICKVHIDLNVADPLTKPFPQSKFEAHTKAMGIGYLS</sequence>
<dbReference type="Gene3D" id="3.30.420.10">
    <property type="entry name" value="Ribonuclease H-like superfamily/Ribonuclease H"/>
    <property type="match status" value="1"/>
</dbReference>
<accession>A0AAQ3XER4</accession>
<evidence type="ECO:0000259" key="1">
    <source>
        <dbReference type="Pfam" id="PF07727"/>
    </source>
</evidence>
<dbReference type="SUPFAM" id="SSF56672">
    <property type="entry name" value="DNA/RNA polymerases"/>
    <property type="match status" value="1"/>
</dbReference>
<dbReference type="CDD" id="cd09272">
    <property type="entry name" value="RNase_HI_RT_Ty1"/>
    <property type="match status" value="1"/>
</dbReference>
<dbReference type="PANTHER" id="PTHR11439:SF496">
    <property type="entry name" value="RNA-DIRECTED DNA POLYMERASE"/>
    <property type="match status" value="1"/>
</dbReference>
<organism evidence="2 3">
    <name type="scientific">Paspalum notatum var. saurae</name>
    <dbReference type="NCBI Taxonomy" id="547442"/>
    <lineage>
        <taxon>Eukaryota</taxon>
        <taxon>Viridiplantae</taxon>
        <taxon>Streptophyta</taxon>
        <taxon>Embryophyta</taxon>
        <taxon>Tracheophyta</taxon>
        <taxon>Spermatophyta</taxon>
        <taxon>Magnoliopsida</taxon>
        <taxon>Liliopsida</taxon>
        <taxon>Poales</taxon>
        <taxon>Poaceae</taxon>
        <taxon>PACMAD clade</taxon>
        <taxon>Panicoideae</taxon>
        <taxon>Andropogonodae</taxon>
        <taxon>Paspaleae</taxon>
        <taxon>Paspalinae</taxon>
        <taxon>Paspalum</taxon>
    </lineage>
</organism>
<dbReference type="GO" id="GO:0003676">
    <property type="term" value="F:nucleic acid binding"/>
    <property type="evidence" value="ECO:0007669"/>
    <property type="project" value="InterPro"/>
</dbReference>
<dbReference type="InterPro" id="IPR036397">
    <property type="entry name" value="RNaseH_sf"/>
</dbReference>
<dbReference type="InterPro" id="IPR043502">
    <property type="entry name" value="DNA/RNA_pol_sf"/>
</dbReference>
<evidence type="ECO:0000313" key="2">
    <source>
        <dbReference type="EMBL" id="WVZ93627.1"/>
    </source>
</evidence>
<dbReference type="Pfam" id="PF07727">
    <property type="entry name" value="RVT_2"/>
    <property type="match status" value="1"/>
</dbReference>
<gene>
    <name evidence="2" type="ORF">U9M48_039592</name>
</gene>
<dbReference type="EMBL" id="CP144753">
    <property type="protein sequence ID" value="WVZ93627.1"/>
    <property type="molecule type" value="Genomic_DNA"/>
</dbReference>
<proteinExistence type="predicted"/>
<keyword evidence="3" id="KW-1185">Reference proteome</keyword>
<dbReference type="AlphaFoldDB" id="A0AAQ3XER4"/>
<name>A0AAQ3XER4_PASNO</name>
<dbReference type="PANTHER" id="PTHR11439">
    <property type="entry name" value="GAG-POL-RELATED RETROTRANSPOSON"/>
    <property type="match status" value="1"/>
</dbReference>
<reference evidence="2 3" key="1">
    <citation type="submission" date="2024-02" db="EMBL/GenBank/DDBJ databases">
        <title>High-quality chromosome-scale genome assembly of Pensacola bahiagrass (Paspalum notatum Flugge var. saurae).</title>
        <authorList>
            <person name="Vega J.M."/>
            <person name="Podio M."/>
            <person name="Orjuela J."/>
            <person name="Siena L.A."/>
            <person name="Pessino S.C."/>
            <person name="Combes M.C."/>
            <person name="Mariac C."/>
            <person name="Albertini E."/>
            <person name="Pupilli F."/>
            <person name="Ortiz J.P.A."/>
            <person name="Leblanc O."/>
        </authorList>
    </citation>
    <scope>NUCLEOTIDE SEQUENCE [LARGE SCALE GENOMIC DNA]</scope>
    <source>
        <strain evidence="2">R1</strain>
        <tissue evidence="2">Leaf</tissue>
    </source>
</reference>
<dbReference type="Proteomes" id="UP001341281">
    <property type="component" value="Chromosome 09"/>
</dbReference>
<protein>
    <recommendedName>
        <fullName evidence="1">Reverse transcriptase Ty1/copia-type domain-containing protein</fullName>
    </recommendedName>
</protein>
<feature type="domain" description="Reverse transcriptase Ty1/copia-type" evidence="1">
    <location>
        <begin position="1"/>
        <end position="147"/>
    </location>
</feature>
<evidence type="ECO:0000313" key="3">
    <source>
        <dbReference type="Proteomes" id="UP001341281"/>
    </source>
</evidence>
<dbReference type="InterPro" id="IPR013103">
    <property type="entry name" value="RVT_2"/>
</dbReference>